<evidence type="ECO:0000313" key="4">
    <source>
        <dbReference type="Proteomes" id="UP000241639"/>
    </source>
</evidence>
<evidence type="ECO:0000256" key="1">
    <source>
        <dbReference type="ARBA" id="ARBA00010424"/>
    </source>
</evidence>
<evidence type="ECO:0000313" key="3">
    <source>
        <dbReference type="EMBL" id="PTM58514.1"/>
    </source>
</evidence>
<feature type="compositionally biased region" description="Basic and acidic residues" evidence="2">
    <location>
        <begin position="10"/>
        <end position="21"/>
    </location>
</feature>
<reference evidence="3 4" key="1">
    <citation type="submission" date="2018-04" db="EMBL/GenBank/DDBJ databases">
        <title>Genomic Encyclopedia of Archaeal and Bacterial Type Strains, Phase II (KMG-II): from individual species to whole genera.</title>
        <authorList>
            <person name="Goeker M."/>
        </authorList>
    </citation>
    <scope>NUCLEOTIDE SEQUENCE [LARGE SCALE GENOMIC DNA]</scope>
    <source>
        <strain evidence="3 4">DSM 45169</strain>
    </source>
</reference>
<gene>
    <name evidence="3" type="ORF">C8J48_1099</name>
</gene>
<dbReference type="PANTHER" id="PTHR48413:SF1">
    <property type="entry name" value="PROTEIN HEAT-STRESS-ASSOCIATED 32"/>
    <property type="match status" value="1"/>
</dbReference>
<dbReference type="Proteomes" id="UP000241639">
    <property type="component" value="Unassembled WGS sequence"/>
</dbReference>
<dbReference type="InterPro" id="IPR036112">
    <property type="entry name" value="ComA_synth_sf"/>
</dbReference>
<proteinExistence type="inferred from homology"/>
<comment type="caution">
    <text evidence="3">The sequence shown here is derived from an EMBL/GenBank/DDBJ whole genome shotgun (WGS) entry which is preliminary data.</text>
</comment>
<evidence type="ECO:0000256" key="2">
    <source>
        <dbReference type="SAM" id="MobiDB-lite"/>
    </source>
</evidence>
<dbReference type="AlphaFoldDB" id="A0A2T4Z9E5"/>
<organism evidence="3 4">
    <name type="scientific">Desmospora activa DSM 45169</name>
    <dbReference type="NCBI Taxonomy" id="1121389"/>
    <lineage>
        <taxon>Bacteria</taxon>
        <taxon>Bacillati</taxon>
        <taxon>Bacillota</taxon>
        <taxon>Bacilli</taxon>
        <taxon>Bacillales</taxon>
        <taxon>Thermoactinomycetaceae</taxon>
        <taxon>Desmospora</taxon>
    </lineage>
</organism>
<protein>
    <submittedName>
        <fullName evidence="3">Phosphosulfolactate synthase</fullName>
    </submittedName>
</protein>
<dbReference type="PANTHER" id="PTHR48413">
    <property type="match status" value="1"/>
</dbReference>
<dbReference type="EMBL" id="PZZP01000001">
    <property type="protein sequence ID" value="PTM58514.1"/>
    <property type="molecule type" value="Genomic_DNA"/>
</dbReference>
<dbReference type="Gene3D" id="3.20.20.70">
    <property type="entry name" value="Aldolase class I"/>
    <property type="match status" value="1"/>
</dbReference>
<name>A0A2T4Z9E5_9BACL</name>
<dbReference type="OrthoDB" id="7809088at2"/>
<dbReference type="RefSeq" id="WP_107725311.1">
    <property type="nucleotide sequence ID" value="NZ_PZZP01000001.1"/>
</dbReference>
<accession>A0A2T4Z9E5</accession>
<dbReference type="SUPFAM" id="SSF102110">
    <property type="entry name" value="(2r)-phospho-3-sulfolactate synthase ComA"/>
    <property type="match status" value="1"/>
</dbReference>
<sequence>MDSSSLFWSEELKDPTRQRTEKPRSCGLTMVIDKGLGLGVFQDLLLLAGAYIDFIKLGFGTIALTPIPVLTEKLRLAQESDIHLYPGGTFFEVAYQQQGTIKPYLEILDSIGFKWIEISDGTIPLTEEQRIQAIQTARNDGFRVITEIGKKEKGSITPIKQLIEGFYRDRKAGAEYVIIEGRESGKNVGIFDADGKLDSQYLLNVWEEIDHSSIIWECPQHSQQVQLLQLLGPSTNLGNIATTDVLSVESLRRGLRADTFFSFLPSPLPGGNPS</sequence>
<keyword evidence="4" id="KW-1185">Reference proteome</keyword>
<feature type="region of interest" description="Disordered" evidence="2">
    <location>
        <begin position="1"/>
        <end position="21"/>
    </location>
</feature>
<dbReference type="InterPro" id="IPR013785">
    <property type="entry name" value="Aldolase_TIM"/>
</dbReference>
<dbReference type="Pfam" id="PF02679">
    <property type="entry name" value="ComA"/>
    <property type="match status" value="1"/>
</dbReference>
<comment type="similarity">
    <text evidence="1">Belongs to the phosphosulfolactate synthase family.</text>
</comment>
<dbReference type="InterPro" id="IPR003830">
    <property type="entry name" value="ComA_synth"/>
</dbReference>